<dbReference type="InterPro" id="IPR027417">
    <property type="entry name" value="P-loop_NTPase"/>
</dbReference>
<dbReference type="Pfam" id="PF07085">
    <property type="entry name" value="DRTGG"/>
    <property type="match status" value="1"/>
</dbReference>
<name>B9M978_GEODF</name>
<evidence type="ECO:0000313" key="4">
    <source>
        <dbReference type="EMBL" id="ACM18636.1"/>
    </source>
</evidence>
<evidence type="ECO:0000259" key="3">
    <source>
        <dbReference type="Pfam" id="PF07085"/>
    </source>
</evidence>
<dbReference type="PANTHER" id="PTHR21343:SF8">
    <property type="entry name" value="DRTGG DOMAIN-CONTAINING PROTEIN"/>
    <property type="match status" value="1"/>
</dbReference>
<dbReference type="HOGENOM" id="CLU_040984_1_0_7"/>
<dbReference type="Pfam" id="PF13500">
    <property type="entry name" value="AAA_26"/>
    <property type="match status" value="1"/>
</dbReference>
<dbReference type="RefSeq" id="WP_012645365.1">
    <property type="nucleotide sequence ID" value="NC_011979.1"/>
</dbReference>
<dbReference type="SUPFAM" id="SSF75138">
    <property type="entry name" value="HprK N-terminal domain-like"/>
    <property type="match status" value="1"/>
</dbReference>
<dbReference type="Gene3D" id="3.40.50.300">
    <property type="entry name" value="P-loop containing nucleotide triphosphate hydrolases"/>
    <property type="match status" value="1"/>
</dbReference>
<dbReference type="OrthoDB" id="9773206at2"/>
<protein>
    <submittedName>
        <fullName evidence="4">BioD and DRTGG domain protein</fullName>
    </submittedName>
</protein>
<dbReference type="AlphaFoldDB" id="B9M978"/>
<gene>
    <name evidence="4" type="ordered locus">Geob_0265</name>
</gene>
<dbReference type="STRING" id="316067.Geob_0265"/>
<accession>B9M978</accession>
<evidence type="ECO:0000256" key="1">
    <source>
        <dbReference type="ARBA" id="ARBA00011643"/>
    </source>
</evidence>
<dbReference type="eggNOG" id="COG0857">
    <property type="taxonomic scope" value="Bacteria"/>
</dbReference>
<dbReference type="CDD" id="cd03109">
    <property type="entry name" value="DTBS"/>
    <property type="match status" value="1"/>
</dbReference>
<evidence type="ECO:0000256" key="2">
    <source>
        <dbReference type="ARBA" id="ARBA00022962"/>
    </source>
</evidence>
<dbReference type="InterPro" id="IPR028979">
    <property type="entry name" value="Ser_kin/Pase_Hpr-like_N_sf"/>
</dbReference>
<dbReference type="Proteomes" id="UP000007721">
    <property type="component" value="Chromosome"/>
</dbReference>
<dbReference type="KEGG" id="geo:Geob_0265"/>
<dbReference type="InterPro" id="IPR010766">
    <property type="entry name" value="DRTGG"/>
</dbReference>
<keyword evidence="5" id="KW-1185">Reference proteome</keyword>
<evidence type="ECO:0000313" key="5">
    <source>
        <dbReference type="Proteomes" id="UP000007721"/>
    </source>
</evidence>
<dbReference type="SUPFAM" id="SSF52540">
    <property type="entry name" value="P-loop containing nucleoside triphosphate hydrolases"/>
    <property type="match status" value="1"/>
</dbReference>
<reference evidence="4 5" key="1">
    <citation type="submission" date="2009-01" db="EMBL/GenBank/DDBJ databases">
        <title>Complete sequence of Geobacter sp. FRC-32.</title>
        <authorList>
            <consortium name="US DOE Joint Genome Institute"/>
            <person name="Lucas S."/>
            <person name="Copeland A."/>
            <person name="Lapidus A."/>
            <person name="Glavina del Rio T."/>
            <person name="Dalin E."/>
            <person name="Tice H."/>
            <person name="Bruce D."/>
            <person name="Goodwin L."/>
            <person name="Pitluck S."/>
            <person name="Saunders E."/>
            <person name="Brettin T."/>
            <person name="Detter J.C."/>
            <person name="Han C."/>
            <person name="Larimer F."/>
            <person name="Land M."/>
            <person name="Hauser L."/>
            <person name="Kyrpides N."/>
            <person name="Ovchinnikova G."/>
            <person name="Kostka J."/>
            <person name="Richardson P."/>
        </authorList>
    </citation>
    <scope>NUCLEOTIDE SEQUENCE [LARGE SCALE GENOMIC DNA]</scope>
    <source>
        <strain evidence="5">DSM 22248 / JCM 15807 / FRC-32</strain>
    </source>
</reference>
<proteinExistence type="predicted"/>
<comment type="subunit">
    <text evidence="1">Homohexamer.</text>
</comment>
<feature type="domain" description="DRTGG" evidence="3">
    <location>
        <begin position="228"/>
        <end position="328"/>
    </location>
</feature>
<dbReference type="EMBL" id="CP001390">
    <property type="protein sequence ID" value="ACM18636.1"/>
    <property type="molecule type" value="Genomic_DNA"/>
</dbReference>
<keyword evidence="2" id="KW-0315">Glutamine amidotransferase</keyword>
<dbReference type="PANTHER" id="PTHR21343">
    <property type="entry name" value="DETHIOBIOTIN SYNTHETASE"/>
    <property type="match status" value="1"/>
</dbReference>
<sequence length="380" mass="41024">MCRKIFIAATGQNTGKTTISLSLVHLARQRYKRVGFIKAIGPKCQEFNGCIVDKDAALMARVFDMEEDIRLMSPVVLGRGSTKRFLDGQLTTAELEGRLLAACREMERKYDFLVIEGAGHGGVGSVVGLSNGRVASLCNAPVLMVSGGGIGNVIDSVLLNLPLYRAEASPVRLLMVNKLLPEKREISLGYLTKAFAPLHLPVTAAFDYSPILANPTLNHIARLLDHPLCGDGAARSRIVHHVQLGAASSQKVIDLLAQSTLLITTSSRDELIVTLSSLYHIPAYREKIAGLVIPGQAPVSAITQRILDASGIPYIRIFQSTADVFSTITGHISKISVEDEEKIELICSSAEKVIDFDGIDRIAEEGLGANEGARRLRSLS</sequence>
<organism evidence="4 5">
    <name type="scientific">Geotalea daltonii (strain DSM 22248 / JCM 15807 / FRC-32)</name>
    <name type="common">Geobacter daltonii</name>
    <dbReference type="NCBI Taxonomy" id="316067"/>
    <lineage>
        <taxon>Bacteria</taxon>
        <taxon>Pseudomonadati</taxon>
        <taxon>Thermodesulfobacteriota</taxon>
        <taxon>Desulfuromonadia</taxon>
        <taxon>Geobacterales</taxon>
        <taxon>Geobacteraceae</taxon>
        <taxon>Geotalea</taxon>
    </lineage>
</organism>
<dbReference type="Gene3D" id="3.40.1390.20">
    <property type="entry name" value="HprK N-terminal domain-like"/>
    <property type="match status" value="1"/>
</dbReference>